<feature type="region of interest" description="Disordered" evidence="1">
    <location>
        <begin position="72"/>
        <end position="120"/>
    </location>
</feature>
<evidence type="ECO:0000256" key="1">
    <source>
        <dbReference type="SAM" id="MobiDB-lite"/>
    </source>
</evidence>
<keyword evidence="4" id="KW-1185">Reference proteome</keyword>
<reference evidence="2 4" key="1">
    <citation type="journal article" date="2014" name="Genome Announc.">
        <title>Draft Genome Sequences of Two Isolates of the Roseobacter Group, Sulfitobacter sp. Strains 3SOLIMAR09 and 1FIGIMAR09, from Harbors of Mallorca Island (Mediterranean Sea).</title>
        <authorList>
            <person name="Mas-Llado M."/>
            <person name="Pina-Villalonga J.M."/>
            <person name="Brunet-Galmes I."/>
            <person name="Nogales B."/>
            <person name="Bosch R."/>
        </authorList>
    </citation>
    <scope>NUCLEOTIDE SEQUENCE [LARGE SCALE GENOMIC DNA]</scope>
    <source>
        <strain evidence="2 4">1FIGIMAR09</strain>
    </source>
</reference>
<dbReference type="AlphaFoldDB" id="A0A061SWZ3"/>
<dbReference type="GeneID" id="72439894"/>
<accession>A0A061SWZ3</accession>
<evidence type="ECO:0000313" key="2">
    <source>
        <dbReference type="EMBL" id="KAJ04275.1"/>
    </source>
</evidence>
<organism evidence="2 4">
    <name type="scientific">Sulfitobacter mediterraneus</name>
    <dbReference type="NCBI Taxonomy" id="83219"/>
    <lineage>
        <taxon>Bacteria</taxon>
        <taxon>Pseudomonadati</taxon>
        <taxon>Pseudomonadota</taxon>
        <taxon>Alphaproteobacteria</taxon>
        <taxon>Rhodobacterales</taxon>
        <taxon>Roseobacteraceae</taxon>
        <taxon>Sulfitobacter</taxon>
    </lineage>
</organism>
<gene>
    <name evidence="3" type="ORF">C8N31_106217</name>
    <name evidence="2" type="ORF">PM02_04445</name>
</gene>
<feature type="compositionally biased region" description="Polar residues" evidence="1">
    <location>
        <begin position="80"/>
        <end position="92"/>
    </location>
</feature>
<dbReference type="OrthoDB" id="7728424at2"/>
<proteinExistence type="predicted"/>
<comment type="caution">
    <text evidence="2">The sequence shown here is derived from an EMBL/GenBank/DDBJ whole genome shotgun (WGS) entry which is preliminary data.</text>
</comment>
<feature type="compositionally biased region" description="Polar residues" evidence="1">
    <location>
        <begin position="1"/>
        <end position="11"/>
    </location>
</feature>
<protein>
    <submittedName>
        <fullName evidence="2">Uncharacterized protein</fullName>
    </submittedName>
</protein>
<dbReference type="EMBL" id="QBKU01000006">
    <property type="protein sequence ID" value="PTX73752.1"/>
    <property type="molecule type" value="Genomic_DNA"/>
</dbReference>
<dbReference type="EMBL" id="JEMU01000003">
    <property type="protein sequence ID" value="KAJ04275.1"/>
    <property type="molecule type" value="Genomic_DNA"/>
</dbReference>
<dbReference type="eggNOG" id="ENOG503026B">
    <property type="taxonomic scope" value="Bacteria"/>
</dbReference>
<dbReference type="Proteomes" id="UP000027337">
    <property type="component" value="Unassembled WGS sequence"/>
</dbReference>
<evidence type="ECO:0000313" key="5">
    <source>
        <dbReference type="Proteomes" id="UP000244092"/>
    </source>
</evidence>
<dbReference type="Proteomes" id="UP000244092">
    <property type="component" value="Unassembled WGS sequence"/>
</dbReference>
<dbReference type="RefSeq" id="WP_025049564.1">
    <property type="nucleotide sequence ID" value="NZ_CANMAK010000005.1"/>
</dbReference>
<sequence length="120" mass="11931">MSSILLSNPFVTQAPPPGVAAETTSVPVIAPTIAASQGRAAGNSTGFSGSGNSGTSDQGANVALFRKMTNGAFPRPADATRSSVVAAQTQTEKPAPLPGAGLPEVSMPDPLPTSPFLKKG</sequence>
<evidence type="ECO:0000313" key="3">
    <source>
        <dbReference type="EMBL" id="PTX73752.1"/>
    </source>
</evidence>
<evidence type="ECO:0000313" key="4">
    <source>
        <dbReference type="Proteomes" id="UP000027337"/>
    </source>
</evidence>
<name>A0A061SWZ3_9RHOB</name>
<feature type="region of interest" description="Disordered" evidence="1">
    <location>
        <begin position="1"/>
        <end position="21"/>
    </location>
</feature>
<feature type="region of interest" description="Disordered" evidence="1">
    <location>
        <begin position="37"/>
        <end position="58"/>
    </location>
</feature>
<reference evidence="3 5" key="2">
    <citation type="submission" date="2018-04" db="EMBL/GenBank/DDBJ databases">
        <title>Genomic Encyclopedia of Archaeal and Bacterial Type Strains, Phase II (KMG-II): from individual species to whole genera.</title>
        <authorList>
            <person name="Goeker M."/>
        </authorList>
    </citation>
    <scope>NUCLEOTIDE SEQUENCE [LARGE SCALE GENOMIC DNA]</scope>
    <source>
        <strain evidence="3 5">DSM 12244</strain>
    </source>
</reference>